<evidence type="ECO:0000313" key="1">
    <source>
        <dbReference type="EMBL" id="XCM35874.1"/>
    </source>
</evidence>
<protein>
    <submittedName>
        <fullName evidence="1">Transcriptional regulator</fullName>
    </submittedName>
</protein>
<dbReference type="AlphaFoldDB" id="A0AAU8JAW1"/>
<dbReference type="GO" id="GO:0006355">
    <property type="term" value="P:regulation of DNA-templated transcription"/>
    <property type="evidence" value="ECO:0007669"/>
    <property type="project" value="InterPro"/>
</dbReference>
<name>A0AAU8JAW1_9CYAN</name>
<sequence length="124" mass="14305">MEVRPIRTETDYQEALREIELLFNAAPNSPESDRLDILSTLVEVYEKKQIAIAIPDPIEAIHYYMETRGWSRRDLESCLGSRARVSEVLSRQRPLTLNMIRKLNQELGIPAEILIQPYQAKIPA</sequence>
<dbReference type="InterPro" id="IPR010982">
    <property type="entry name" value="Lambda_DNA-bd_dom_sf"/>
</dbReference>
<dbReference type="EMBL" id="CP159837">
    <property type="protein sequence ID" value="XCM35874.1"/>
    <property type="molecule type" value="Genomic_DNA"/>
</dbReference>
<dbReference type="SUPFAM" id="SSF47413">
    <property type="entry name" value="lambda repressor-like DNA-binding domains"/>
    <property type="match status" value="1"/>
</dbReference>
<dbReference type="PANTHER" id="PTHR40455:SF1">
    <property type="entry name" value="ANTITOXIN HIGA"/>
    <property type="match status" value="1"/>
</dbReference>
<dbReference type="PANTHER" id="PTHR40455">
    <property type="entry name" value="ANTITOXIN HIGA"/>
    <property type="match status" value="1"/>
</dbReference>
<reference evidence="1" key="1">
    <citation type="submission" date="2024-07" db="EMBL/GenBank/DDBJ databases">
        <authorList>
            <person name="Kim Y.J."/>
            <person name="Jeong J.Y."/>
        </authorList>
    </citation>
    <scope>NUCLEOTIDE SEQUENCE</scope>
    <source>
        <strain evidence="1">GIHE-MW2</strain>
    </source>
</reference>
<dbReference type="RefSeq" id="WP_054466092.1">
    <property type="nucleotide sequence ID" value="NZ_CP159837.1"/>
</dbReference>
<gene>
    <name evidence="1" type="ORF">ABWT76_004587</name>
</gene>
<organism evidence="1">
    <name type="scientific">Planktothricoides raciborskii GIHE-MW2</name>
    <dbReference type="NCBI Taxonomy" id="2792601"/>
    <lineage>
        <taxon>Bacteria</taxon>
        <taxon>Bacillati</taxon>
        <taxon>Cyanobacteriota</taxon>
        <taxon>Cyanophyceae</taxon>
        <taxon>Oscillatoriophycideae</taxon>
        <taxon>Oscillatoriales</taxon>
        <taxon>Oscillatoriaceae</taxon>
        <taxon>Planktothricoides</taxon>
    </lineage>
</organism>
<dbReference type="InterPro" id="IPR039060">
    <property type="entry name" value="Antitox_HigA"/>
</dbReference>
<dbReference type="GO" id="GO:0001046">
    <property type="term" value="F:core promoter sequence-specific DNA binding"/>
    <property type="evidence" value="ECO:0007669"/>
    <property type="project" value="TreeGrafter"/>
</dbReference>
<accession>A0AAU8JAW1</accession>
<proteinExistence type="predicted"/>
<dbReference type="Gene3D" id="1.10.260.40">
    <property type="entry name" value="lambda repressor-like DNA-binding domains"/>
    <property type="match status" value="1"/>
</dbReference>